<dbReference type="Pfam" id="PF13561">
    <property type="entry name" value="adh_short_C2"/>
    <property type="match status" value="1"/>
</dbReference>
<dbReference type="InterPro" id="IPR036291">
    <property type="entry name" value="NAD(P)-bd_dom_sf"/>
</dbReference>
<dbReference type="GO" id="GO:0016616">
    <property type="term" value="F:oxidoreductase activity, acting on the CH-OH group of donors, NAD or NADP as acceptor"/>
    <property type="evidence" value="ECO:0007669"/>
    <property type="project" value="TreeGrafter"/>
</dbReference>
<dbReference type="PRINTS" id="PR00081">
    <property type="entry name" value="GDHRDH"/>
</dbReference>
<name>A0A009PAR7_ACIBA</name>
<proteinExistence type="inferred from homology"/>
<comment type="caution">
    <text evidence="3">The sequence shown here is derived from an EMBL/GenBank/DDBJ whole genome shotgun (WGS) entry which is preliminary data.</text>
</comment>
<dbReference type="Gene3D" id="3.40.50.720">
    <property type="entry name" value="NAD(P)-binding Rossmann-like Domain"/>
    <property type="match status" value="1"/>
</dbReference>
<dbReference type="GO" id="GO:0048038">
    <property type="term" value="F:quinone binding"/>
    <property type="evidence" value="ECO:0007669"/>
    <property type="project" value="TreeGrafter"/>
</dbReference>
<evidence type="ECO:0000256" key="2">
    <source>
        <dbReference type="ARBA" id="ARBA00023002"/>
    </source>
</evidence>
<dbReference type="AlphaFoldDB" id="A0A009PAR7"/>
<gene>
    <name evidence="3" type="ORF">J506_3124</name>
</gene>
<reference evidence="3 4" key="1">
    <citation type="submission" date="2014-02" db="EMBL/GenBank/DDBJ databases">
        <title>Comparative genomics and transcriptomics to identify genetic mechanisms underlying the emergence of carbapenem resistant Acinetobacter baumannii (CRAb).</title>
        <authorList>
            <person name="Harris A.D."/>
            <person name="Johnson K.J."/>
            <person name="George J."/>
            <person name="Shefchek K."/>
            <person name="Daugherty S.C."/>
            <person name="Parankush S."/>
            <person name="Sadzewicz L."/>
            <person name="Tallon L."/>
            <person name="Sengamalay N."/>
            <person name="Hazen T.H."/>
            <person name="Rasko D.A."/>
        </authorList>
    </citation>
    <scope>NUCLEOTIDE SEQUENCE [LARGE SCALE GENOMIC DNA]</scope>
    <source>
        <strain evidence="3 4">625974</strain>
    </source>
</reference>
<comment type="similarity">
    <text evidence="1">Belongs to the short-chain dehydrogenases/reductases (SDR) family.</text>
</comment>
<organism evidence="3 4">
    <name type="scientific">Acinetobacter baumannii 625974</name>
    <dbReference type="NCBI Taxonomy" id="1310607"/>
    <lineage>
        <taxon>Bacteria</taxon>
        <taxon>Pseudomonadati</taxon>
        <taxon>Pseudomonadota</taxon>
        <taxon>Gammaproteobacteria</taxon>
        <taxon>Moraxellales</taxon>
        <taxon>Moraxellaceae</taxon>
        <taxon>Acinetobacter</taxon>
        <taxon>Acinetobacter calcoaceticus/baumannii complex</taxon>
    </lineage>
</organism>
<keyword evidence="2" id="KW-0560">Oxidoreductase</keyword>
<dbReference type="GO" id="GO:0006633">
    <property type="term" value="P:fatty acid biosynthetic process"/>
    <property type="evidence" value="ECO:0007669"/>
    <property type="project" value="TreeGrafter"/>
</dbReference>
<sequence length="259" mass="27781">MPNEMFSTRVALVTGAGGEIGQALCRRLHKDGFNIIAVDISAKAANQLIDDLNQARKESAQLILADLGSCNEIEALISEVQAKYNQVDVLVNNAALNLRGSIFDFKADDWDKMFAVNLRAPALLSQKLSNYFIAQNSGRIINIVSRCWVAGGPPAYVSCKAGLVGLTRSMARELAPYNVTVNAIAPGILPSAFTLDGRDIEAFNKIAENAIEDTPIKRLTTPEDVANTAAFLASNDSSFITAEVIHVCGGGQLAPFGRR</sequence>
<dbReference type="PANTHER" id="PTHR42760">
    <property type="entry name" value="SHORT-CHAIN DEHYDROGENASES/REDUCTASES FAMILY MEMBER"/>
    <property type="match status" value="1"/>
</dbReference>
<dbReference type="RefSeq" id="WP_032059826.1">
    <property type="nucleotide sequence ID" value="NZ_JEXD01000034.1"/>
</dbReference>
<dbReference type="Proteomes" id="UP000021108">
    <property type="component" value="Unassembled WGS sequence"/>
</dbReference>
<dbReference type="FunFam" id="3.40.50.720:FF:000084">
    <property type="entry name" value="Short-chain dehydrogenase reductase"/>
    <property type="match status" value="1"/>
</dbReference>
<evidence type="ECO:0000313" key="4">
    <source>
        <dbReference type="Proteomes" id="UP000021108"/>
    </source>
</evidence>
<dbReference type="PATRIC" id="fig|1310607.3.peg.3024"/>
<evidence type="ECO:0000256" key="1">
    <source>
        <dbReference type="ARBA" id="ARBA00006484"/>
    </source>
</evidence>
<dbReference type="PANTHER" id="PTHR42760:SF133">
    <property type="entry name" value="3-OXOACYL-[ACYL-CARRIER-PROTEIN] REDUCTASE"/>
    <property type="match status" value="1"/>
</dbReference>
<dbReference type="EMBL" id="JEXD01000034">
    <property type="protein sequence ID" value="EXC05596.1"/>
    <property type="molecule type" value="Genomic_DNA"/>
</dbReference>
<evidence type="ECO:0000313" key="3">
    <source>
        <dbReference type="EMBL" id="EXC05596.1"/>
    </source>
</evidence>
<dbReference type="SUPFAM" id="SSF51735">
    <property type="entry name" value="NAD(P)-binding Rossmann-fold domains"/>
    <property type="match status" value="1"/>
</dbReference>
<accession>A0A009PAR7</accession>
<dbReference type="InterPro" id="IPR002347">
    <property type="entry name" value="SDR_fam"/>
</dbReference>
<protein>
    <submittedName>
        <fullName evidence="3">Short chain dehydrogenase family protein</fullName>
    </submittedName>
</protein>
<dbReference type="PRINTS" id="PR00080">
    <property type="entry name" value="SDRFAMILY"/>
</dbReference>